<dbReference type="AlphaFoldDB" id="A0A0F9ZUH4"/>
<organism evidence="2 3">
    <name type="scientific">Candidatus Woesebacteria bacterium GW2011_GWA2_33_28</name>
    <dbReference type="NCBI Taxonomy" id="1618561"/>
    <lineage>
        <taxon>Bacteria</taxon>
        <taxon>Candidatus Woeseibacteriota</taxon>
    </lineage>
</organism>
<comment type="caution">
    <text evidence="2">The sequence shown here is derived from an EMBL/GenBank/DDBJ whole genome shotgun (WGS) entry which is preliminary data.</text>
</comment>
<gene>
    <name evidence="2" type="ORF">UR38_C0002G0126</name>
</gene>
<keyword evidence="1" id="KW-0812">Transmembrane</keyword>
<keyword evidence="1" id="KW-0472">Membrane</keyword>
<sequence>MRRSRYLKHKSKNTKFKPYKLVVVSIFIFLIVIFCFISYKVSSLEKFSYVNNKDGNAEIIVVDPQKDKIVKILIDKDFQLESSRSLGEYRLSSLWVLGQKEKYKGKLVSESIVKNFGIPIYLWKDGDLTNLNLYQRVKVLLLNTRNYNDDYLLNSKTPKDSILINFVHPYVALNLPKMRIEDLTGKKGVTETVSKILETVGFKTVDYSRGYDDKLDCEVVGKNKKYNDIVSKIFDCTNILDLNLYIDLKIRIGKSFSDRF</sequence>
<feature type="transmembrane region" description="Helical" evidence="1">
    <location>
        <begin position="21"/>
        <end position="39"/>
    </location>
</feature>
<dbReference type="EMBL" id="LBOZ01000002">
    <property type="protein sequence ID" value="KKP48023.1"/>
    <property type="molecule type" value="Genomic_DNA"/>
</dbReference>
<protein>
    <recommendedName>
        <fullName evidence="4">LytR/CpsA/Psr regulator C-terminal domain-containing protein</fullName>
    </recommendedName>
</protein>
<evidence type="ECO:0000256" key="1">
    <source>
        <dbReference type="SAM" id="Phobius"/>
    </source>
</evidence>
<evidence type="ECO:0000313" key="2">
    <source>
        <dbReference type="EMBL" id="KKP48023.1"/>
    </source>
</evidence>
<keyword evidence="1" id="KW-1133">Transmembrane helix</keyword>
<reference evidence="2 3" key="1">
    <citation type="journal article" date="2015" name="Nature">
        <title>rRNA introns, odd ribosomes, and small enigmatic genomes across a large radiation of phyla.</title>
        <authorList>
            <person name="Brown C.T."/>
            <person name="Hug L.A."/>
            <person name="Thomas B.C."/>
            <person name="Sharon I."/>
            <person name="Castelle C.J."/>
            <person name="Singh A."/>
            <person name="Wilkins M.J."/>
            <person name="Williams K.H."/>
            <person name="Banfield J.F."/>
        </authorList>
    </citation>
    <scope>NUCLEOTIDE SEQUENCE [LARGE SCALE GENOMIC DNA]</scope>
</reference>
<name>A0A0F9ZUH4_9BACT</name>
<evidence type="ECO:0000313" key="3">
    <source>
        <dbReference type="Proteomes" id="UP000033995"/>
    </source>
</evidence>
<dbReference type="Proteomes" id="UP000033995">
    <property type="component" value="Unassembled WGS sequence"/>
</dbReference>
<proteinExistence type="predicted"/>
<evidence type="ECO:0008006" key="4">
    <source>
        <dbReference type="Google" id="ProtNLM"/>
    </source>
</evidence>
<accession>A0A0F9ZUH4</accession>